<sequence>MLDNGYDRGESSSAAVRDKLIWKGIWKLKVKGKVQHFLWSCCNNTLAVGSNLLSRGIPIDPRCKLCGEELESEEHLFLLCPAVKHIWELAPVKWDGLDAYTYSFKEWCFHMMKVGSTCEGQRRIQFSVFLLWNIWKWRNNWLFNTQFLSQWEVVNKAMEEWLEYEAHCQVLPSQIHHTRVQQQLQWSKPAEGVIKLNVSALFQQYTGITGVGIVARDCRGSLLQVWAVARDRLQNPVVATLDAVRVALIFAQMNLWKNVQVELEVKNLVDCLNDKRCPIRRIYFGGKCPLELEGKLPPLTTRGTRKVSARVKKSIGTEGKSTEKTSNNHSKPKSLKTNPTHAKTDKPPIIYNTPGPISHPSAPSGPNTKPSTTLKSNLVTKKPNLVTKMPNPEQKPYLGPTVVPSPSSLNPSKHFAIKIKTKRPLTSSSVDDNPAIGIDEVTDDIAMIE</sequence>
<evidence type="ECO:0000256" key="1">
    <source>
        <dbReference type="SAM" id="MobiDB-lite"/>
    </source>
</evidence>
<feature type="domain" description="Reverse transcriptase zinc-binding" evidence="3">
    <location>
        <begin position="20"/>
        <end position="87"/>
    </location>
</feature>
<feature type="domain" description="RNase H type-1" evidence="2">
    <location>
        <begin position="197"/>
        <end position="276"/>
    </location>
</feature>
<dbReference type="InterPro" id="IPR026960">
    <property type="entry name" value="RVT-Znf"/>
</dbReference>
<keyword evidence="5" id="KW-1185">Reference proteome</keyword>
<feature type="compositionally biased region" description="Polar residues" evidence="1">
    <location>
        <begin position="324"/>
        <end position="341"/>
    </location>
</feature>
<feature type="region of interest" description="Disordered" evidence="1">
    <location>
        <begin position="295"/>
        <end position="381"/>
    </location>
</feature>
<gene>
    <name evidence="4" type="ORF">OLC1_LOCUS9304</name>
</gene>
<dbReference type="EMBL" id="OX459120">
    <property type="protein sequence ID" value="CAI9099243.1"/>
    <property type="molecule type" value="Genomic_DNA"/>
</dbReference>
<evidence type="ECO:0000259" key="2">
    <source>
        <dbReference type="Pfam" id="PF13456"/>
    </source>
</evidence>
<accession>A0AAV1CVR1</accession>
<dbReference type="Proteomes" id="UP001161247">
    <property type="component" value="Chromosome 3"/>
</dbReference>
<dbReference type="GO" id="GO:0004523">
    <property type="term" value="F:RNA-DNA hybrid ribonuclease activity"/>
    <property type="evidence" value="ECO:0007669"/>
    <property type="project" value="InterPro"/>
</dbReference>
<evidence type="ECO:0000313" key="4">
    <source>
        <dbReference type="EMBL" id="CAI9099243.1"/>
    </source>
</evidence>
<name>A0AAV1CVR1_OLDCO</name>
<feature type="compositionally biased region" description="Polar residues" evidence="1">
    <location>
        <begin position="364"/>
        <end position="379"/>
    </location>
</feature>
<dbReference type="Pfam" id="PF13456">
    <property type="entry name" value="RVT_3"/>
    <property type="match status" value="1"/>
</dbReference>
<proteinExistence type="predicted"/>
<dbReference type="PANTHER" id="PTHR47074:SF11">
    <property type="entry name" value="REVERSE TRANSCRIPTASE-LIKE PROTEIN"/>
    <property type="match status" value="1"/>
</dbReference>
<protein>
    <submittedName>
        <fullName evidence="4">OLC1v1036028C1</fullName>
    </submittedName>
</protein>
<dbReference type="PANTHER" id="PTHR47074">
    <property type="entry name" value="BNAC02G40300D PROTEIN"/>
    <property type="match status" value="1"/>
</dbReference>
<evidence type="ECO:0000313" key="5">
    <source>
        <dbReference type="Proteomes" id="UP001161247"/>
    </source>
</evidence>
<dbReference type="InterPro" id="IPR002156">
    <property type="entry name" value="RNaseH_domain"/>
</dbReference>
<reference evidence="4" key="1">
    <citation type="submission" date="2023-03" db="EMBL/GenBank/DDBJ databases">
        <authorList>
            <person name="Julca I."/>
        </authorList>
    </citation>
    <scope>NUCLEOTIDE SEQUENCE</scope>
</reference>
<dbReference type="GO" id="GO:0003676">
    <property type="term" value="F:nucleic acid binding"/>
    <property type="evidence" value="ECO:0007669"/>
    <property type="project" value="InterPro"/>
</dbReference>
<dbReference type="Pfam" id="PF13966">
    <property type="entry name" value="zf-RVT"/>
    <property type="match status" value="1"/>
</dbReference>
<feature type="compositionally biased region" description="Basic residues" evidence="1">
    <location>
        <begin position="303"/>
        <end position="313"/>
    </location>
</feature>
<evidence type="ECO:0000259" key="3">
    <source>
        <dbReference type="Pfam" id="PF13966"/>
    </source>
</evidence>
<dbReference type="InterPro" id="IPR052929">
    <property type="entry name" value="RNase_H-like_EbsB-rel"/>
</dbReference>
<dbReference type="AlphaFoldDB" id="A0AAV1CVR1"/>
<organism evidence="4 5">
    <name type="scientific">Oldenlandia corymbosa var. corymbosa</name>
    <dbReference type="NCBI Taxonomy" id="529605"/>
    <lineage>
        <taxon>Eukaryota</taxon>
        <taxon>Viridiplantae</taxon>
        <taxon>Streptophyta</taxon>
        <taxon>Embryophyta</taxon>
        <taxon>Tracheophyta</taxon>
        <taxon>Spermatophyta</taxon>
        <taxon>Magnoliopsida</taxon>
        <taxon>eudicotyledons</taxon>
        <taxon>Gunneridae</taxon>
        <taxon>Pentapetalae</taxon>
        <taxon>asterids</taxon>
        <taxon>lamiids</taxon>
        <taxon>Gentianales</taxon>
        <taxon>Rubiaceae</taxon>
        <taxon>Rubioideae</taxon>
        <taxon>Spermacoceae</taxon>
        <taxon>Hedyotis-Oldenlandia complex</taxon>
        <taxon>Oldenlandia</taxon>
    </lineage>
</organism>